<dbReference type="GeneID" id="93682735"/>
<dbReference type="EMBL" id="JAEMWV010000005">
    <property type="protein sequence ID" value="MBN8252275.1"/>
    <property type="molecule type" value="Genomic_DNA"/>
</dbReference>
<comment type="caution">
    <text evidence="1">The sequence shown here is derived from an EMBL/GenBank/DDBJ whole genome shotgun (WGS) entry which is preliminary data.</text>
</comment>
<evidence type="ECO:0000313" key="2">
    <source>
        <dbReference type="EMBL" id="MDW8515635.1"/>
    </source>
</evidence>
<reference evidence="1" key="1">
    <citation type="submission" date="2020-12" db="EMBL/GenBank/DDBJ databases">
        <title>PHA producing bacteria isolated from mangrove.</title>
        <authorList>
            <person name="Zheng W."/>
            <person name="Yu S."/>
            <person name="Huang Y."/>
        </authorList>
    </citation>
    <scope>NUCLEOTIDE SEQUENCE</scope>
    <source>
        <strain evidence="1">GN22-4</strain>
    </source>
</reference>
<dbReference type="RefSeq" id="WP_076512373.1">
    <property type="nucleotide sequence ID" value="NZ_CANLXW010000003.1"/>
</dbReference>
<keyword evidence="4" id="KW-1185">Reference proteome</keyword>
<dbReference type="Proteomes" id="UP001284771">
    <property type="component" value="Unassembled WGS sequence"/>
</dbReference>
<name>A0A1N6QA40_9BACI</name>
<dbReference type="AlphaFoldDB" id="A0A1N6QA40"/>
<accession>A0A4P8XE22</accession>
<dbReference type="InterPro" id="IPR022580">
    <property type="entry name" value="DUF2639"/>
</dbReference>
<reference evidence="2" key="3">
    <citation type="submission" date="2024-05" db="EMBL/GenBank/DDBJ databases">
        <title>Draft genomic sequences of Priestia flexa CCM isolated from the soil of an abandoned mine contaminated by free cyanide in the high Andean zone of Tacna, Peru.</title>
        <authorList>
            <person name="Caceda Quiroz C.J."/>
            <person name="Maraza Chooque G.J."/>
            <person name="Fora Quispe G.L."/>
            <person name="Carpio Mamani M."/>
        </authorList>
    </citation>
    <scope>NUCLEOTIDE SEQUENCE</scope>
    <source>
        <strain evidence="2">CCM</strain>
    </source>
</reference>
<dbReference type="EMBL" id="JAWUZT010000011">
    <property type="protein sequence ID" value="MDW8515635.1"/>
    <property type="molecule type" value="Genomic_DNA"/>
</dbReference>
<protein>
    <submittedName>
        <fullName evidence="1">YflJ family protein</fullName>
    </submittedName>
</protein>
<dbReference type="Proteomes" id="UP000664578">
    <property type="component" value="Unassembled WGS sequence"/>
</dbReference>
<organism evidence="1 3">
    <name type="scientific">Priestia flexa</name>
    <dbReference type="NCBI Taxonomy" id="86664"/>
    <lineage>
        <taxon>Bacteria</taxon>
        <taxon>Bacillati</taxon>
        <taxon>Bacillota</taxon>
        <taxon>Bacilli</taxon>
        <taxon>Bacillales</taxon>
        <taxon>Bacillaceae</taxon>
        <taxon>Priestia</taxon>
    </lineage>
</organism>
<sequence>MAHLYSKGWFIKELKAVNVTKIEGRKLEVFKTYILRNLYLELVEDGTIQAPLSSE</sequence>
<dbReference type="Pfam" id="PF11121">
    <property type="entry name" value="DUF2639"/>
    <property type="match status" value="1"/>
</dbReference>
<gene>
    <name evidence="1" type="ORF">JF537_11915</name>
    <name evidence="2" type="ORF">RIB56_05775</name>
</gene>
<evidence type="ECO:0000313" key="3">
    <source>
        <dbReference type="Proteomes" id="UP000664578"/>
    </source>
</evidence>
<proteinExistence type="predicted"/>
<accession>A0A1N6QA40</accession>
<reference evidence="4" key="2">
    <citation type="submission" date="2023-07" db="EMBL/GenBank/DDBJ databases">
        <title>Draft genomic sequences of Priestia flexa CCM isolated from the soil of an abandoned mine contaminated by free cyanide in the high Andean zone of Tacna, Peru.</title>
        <authorList>
            <person name="Caceda Quiroz C.J."/>
            <person name="Maraza Chooque G.J."/>
            <person name="Fora Quispe G.L."/>
            <person name="Carpio Mamani M."/>
        </authorList>
    </citation>
    <scope>NUCLEOTIDE SEQUENCE [LARGE SCALE GENOMIC DNA]</scope>
    <source>
        <strain evidence="4">CCM</strain>
    </source>
</reference>
<evidence type="ECO:0000313" key="4">
    <source>
        <dbReference type="Proteomes" id="UP001284771"/>
    </source>
</evidence>
<evidence type="ECO:0000313" key="1">
    <source>
        <dbReference type="EMBL" id="MBN8252275.1"/>
    </source>
</evidence>